<dbReference type="AlphaFoldDB" id="A0A085ZNL3"/>
<evidence type="ECO:0000313" key="1">
    <source>
        <dbReference type="EMBL" id="KFF06027.1"/>
    </source>
</evidence>
<comment type="caution">
    <text evidence="1">The sequence shown here is derived from an EMBL/GenBank/DDBJ whole genome shotgun (WGS) entry which is preliminary data.</text>
</comment>
<organism evidence="1 2">
    <name type="scientific">Flavobacterium reichenbachii</name>
    <dbReference type="NCBI Taxonomy" id="362418"/>
    <lineage>
        <taxon>Bacteria</taxon>
        <taxon>Pseudomonadati</taxon>
        <taxon>Bacteroidota</taxon>
        <taxon>Flavobacteriia</taxon>
        <taxon>Flavobacteriales</taxon>
        <taxon>Flavobacteriaceae</taxon>
        <taxon>Flavobacterium</taxon>
    </lineage>
</organism>
<protein>
    <submittedName>
        <fullName evidence="1">Uncharacterized protein</fullName>
    </submittedName>
</protein>
<dbReference type="Proteomes" id="UP000028715">
    <property type="component" value="Unassembled WGS sequence"/>
</dbReference>
<reference evidence="1 2" key="1">
    <citation type="submission" date="2014-07" db="EMBL/GenBank/DDBJ databases">
        <title>Genome of Flavobacterium reichenbachii LMG 25512.</title>
        <authorList>
            <person name="Stropko S.J."/>
            <person name="Pipes S.E."/>
            <person name="Newman J.D."/>
        </authorList>
    </citation>
    <scope>NUCLEOTIDE SEQUENCE [LARGE SCALE GENOMIC DNA]</scope>
    <source>
        <strain evidence="1 2">LMG 25512</strain>
    </source>
</reference>
<accession>A0A085ZNL3</accession>
<proteinExistence type="predicted"/>
<dbReference type="EMBL" id="JPRL01000001">
    <property type="protein sequence ID" value="KFF06027.1"/>
    <property type="molecule type" value="Genomic_DNA"/>
</dbReference>
<gene>
    <name evidence="1" type="ORF">IW19_11055</name>
</gene>
<keyword evidence="2" id="KW-1185">Reference proteome</keyword>
<sequence length="63" mass="7495">MVYDKHLFTRILLKKGKKENSQKKVQTILIPFQKIIKDNKITDTTKMPSKYLLMASLFTINYF</sequence>
<name>A0A085ZNL3_9FLAO</name>
<evidence type="ECO:0000313" key="2">
    <source>
        <dbReference type="Proteomes" id="UP000028715"/>
    </source>
</evidence>